<dbReference type="Proteomes" id="UP000499080">
    <property type="component" value="Unassembled WGS sequence"/>
</dbReference>
<dbReference type="EMBL" id="BGPR01000685">
    <property type="protein sequence ID" value="GBM31490.1"/>
    <property type="molecule type" value="Genomic_DNA"/>
</dbReference>
<sequence length="80" mass="8821">MSRSSRCSELCSYTDSGFYQILLALSHVAVSSTLASSILSTRTSCASESSVMKDFLLFRKAQSPPESHPRQEQDIPDHPI</sequence>
<dbReference type="AlphaFoldDB" id="A0A4Y2EQJ3"/>
<proteinExistence type="predicted"/>
<name>A0A4Y2EQJ3_ARAVE</name>
<accession>A0A4Y2EQJ3</accession>
<evidence type="ECO:0000313" key="2">
    <source>
        <dbReference type="Proteomes" id="UP000499080"/>
    </source>
</evidence>
<organism evidence="1 2">
    <name type="scientific">Araneus ventricosus</name>
    <name type="common">Orbweaver spider</name>
    <name type="synonym">Epeira ventricosa</name>
    <dbReference type="NCBI Taxonomy" id="182803"/>
    <lineage>
        <taxon>Eukaryota</taxon>
        <taxon>Metazoa</taxon>
        <taxon>Ecdysozoa</taxon>
        <taxon>Arthropoda</taxon>
        <taxon>Chelicerata</taxon>
        <taxon>Arachnida</taxon>
        <taxon>Araneae</taxon>
        <taxon>Araneomorphae</taxon>
        <taxon>Entelegynae</taxon>
        <taxon>Araneoidea</taxon>
        <taxon>Araneidae</taxon>
        <taxon>Araneus</taxon>
    </lineage>
</organism>
<keyword evidence="2" id="KW-1185">Reference proteome</keyword>
<reference evidence="1 2" key="1">
    <citation type="journal article" date="2019" name="Sci. Rep.">
        <title>Orb-weaving spider Araneus ventricosus genome elucidates the spidroin gene catalogue.</title>
        <authorList>
            <person name="Kono N."/>
            <person name="Nakamura H."/>
            <person name="Ohtoshi R."/>
            <person name="Moran D.A.P."/>
            <person name="Shinohara A."/>
            <person name="Yoshida Y."/>
            <person name="Fujiwara M."/>
            <person name="Mori M."/>
            <person name="Tomita M."/>
            <person name="Arakawa K."/>
        </authorList>
    </citation>
    <scope>NUCLEOTIDE SEQUENCE [LARGE SCALE GENOMIC DNA]</scope>
</reference>
<gene>
    <name evidence="1" type="ORF">AVEN_141188_1</name>
</gene>
<protein>
    <submittedName>
        <fullName evidence="1">Uncharacterized protein</fullName>
    </submittedName>
</protein>
<evidence type="ECO:0000313" key="1">
    <source>
        <dbReference type="EMBL" id="GBM31490.1"/>
    </source>
</evidence>
<comment type="caution">
    <text evidence="1">The sequence shown here is derived from an EMBL/GenBank/DDBJ whole genome shotgun (WGS) entry which is preliminary data.</text>
</comment>